<dbReference type="AlphaFoldDB" id="A0A401S7K9"/>
<organism evidence="1 2">
    <name type="scientific">Chiloscyllium punctatum</name>
    <name type="common">Brownbanded bambooshark</name>
    <name type="synonym">Hemiscyllium punctatum</name>
    <dbReference type="NCBI Taxonomy" id="137246"/>
    <lineage>
        <taxon>Eukaryota</taxon>
        <taxon>Metazoa</taxon>
        <taxon>Chordata</taxon>
        <taxon>Craniata</taxon>
        <taxon>Vertebrata</taxon>
        <taxon>Chondrichthyes</taxon>
        <taxon>Elasmobranchii</taxon>
        <taxon>Galeomorphii</taxon>
        <taxon>Galeoidea</taxon>
        <taxon>Orectolobiformes</taxon>
        <taxon>Hemiscylliidae</taxon>
        <taxon>Chiloscyllium</taxon>
    </lineage>
</organism>
<proteinExistence type="predicted"/>
<name>A0A401S7K9_CHIPU</name>
<reference evidence="1 2" key="1">
    <citation type="journal article" date="2018" name="Nat. Ecol. Evol.">
        <title>Shark genomes provide insights into elasmobranch evolution and the origin of vertebrates.</title>
        <authorList>
            <person name="Hara Y"/>
            <person name="Yamaguchi K"/>
            <person name="Onimaru K"/>
            <person name="Kadota M"/>
            <person name="Koyanagi M"/>
            <person name="Keeley SD"/>
            <person name="Tatsumi K"/>
            <person name="Tanaka K"/>
            <person name="Motone F"/>
            <person name="Kageyama Y"/>
            <person name="Nozu R"/>
            <person name="Adachi N"/>
            <person name="Nishimura O"/>
            <person name="Nakagawa R"/>
            <person name="Tanegashima C"/>
            <person name="Kiyatake I"/>
            <person name="Matsumoto R"/>
            <person name="Murakumo K"/>
            <person name="Nishida K"/>
            <person name="Terakita A"/>
            <person name="Kuratani S"/>
            <person name="Sato K"/>
            <person name="Hyodo S Kuraku.S."/>
        </authorList>
    </citation>
    <scope>NUCLEOTIDE SEQUENCE [LARGE SCALE GENOMIC DNA]</scope>
</reference>
<protein>
    <submittedName>
        <fullName evidence="1">Uncharacterized protein</fullName>
    </submittedName>
</protein>
<keyword evidence="2" id="KW-1185">Reference proteome</keyword>
<dbReference type="Proteomes" id="UP000287033">
    <property type="component" value="Unassembled WGS sequence"/>
</dbReference>
<gene>
    <name evidence="1" type="ORF">chiPu_0004792</name>
</gene>
<evidence type="ECO:0000313" key="2">
    <source>
        <dbReference type="Proteomes" id="UP000287033"/>
    </source>
</evidence>
<accession>A0A401S7K9</accession>
<dbReference type="EMBL" id="BEZZ01000121">
    <property type="protein sequence ID" value="GCC26376.1"/>
    <property type="molecule type" value="Genomic_DNA"/>
</dbReference>
<sequence length="100" mass="11156">MTVPAPQWRSRAPFLCASLRRQLRAEAPGLQLRAGAPGSIVFARSTLGLPGCSSALGLSRPVNEWLLSEWFPRRNRRQCRVSDTLLEEKVNQKNNALKVT</sequence>
<comment type="caution">
    <text evidence="1">The sequence shown here is derived from an EMBL/GenBank/DDBJ whole genome shotgun (WGS) entry which is preliminary data.</text>
</comment>
<evidence type="ECO:0000313" key="1">
    <source>
        <dbReference type="EMBL" id="GCC26376.1"/>
    </source>
</evidence>